<accession>A0A192Y627</accession>
<gene>
    <name evidence="1" type="ORF">KTN4_042</name>
</gene>
<dbReference type="EMBL" id="KU521356">
    <property type="protein sequence ID" value="ANM44800.1"/>
    <property type="molecule type" value="Genomic_DNA"/>
</dbReference>
<reference evidence="1 2" key="1">
    <citation type="journal article" date="2016" name="Sci. Rep.">
        <title>A proposed integrated approach for the preclinical evaluation of phage therapy in Pseudomonas infections.</title>
        <authorList>
            <person name="Danis-Wlodarczyk K."/>
            <person name="Vandenheuvel D."/>
            <person name="Jang H.B."/>
            <person name="Briers Y."/>
            <person name="Olszak T."/>
            <person name="Arabski M."/>
            <person name="Wasik S."/>
            <person name="Drabik M."/>
            <person name="Higgins G."/>
            <person name="Tyrrell J."/>
            <person name="Harvey B.J."/>
            <person name="Noben J.P."/>
            <person name="Lavigne R."/>
            <person name="Drulis-Kawa Z."/>
        </authorList>
    </citation>
    <scope>NUCLEOTIDE SEQUENCE [LARGE SCALE GENOMIC DNA]</scope>
</reference>
<evidence type="ECO:0000313" key="1">
    <source>
        <dbReference type="EMBL" id="ANM44800.1"/>
    </source>
</evidence>
<protein>
    <submittedName>
        <fullName evidence="1">Uncharacterized protein</fullName>
    </submittedName>
</protein>
<name>A0A192Y627_9CAUD</name>
<dbReference type="Proteomes" id="UP000224336">
    <property type="component" value="Segment"/>
</dbReference>
<organism evidence="1 2">
    <name type="scientific">Pseudomonas phage KTN4</name>
    <dbReference type="NCBI Taxonomy" id="1862701"/>
    <lineage>
        <taxon>Viruses</taxon>
        <taxon>Duplodnaviria</taxon>
        <taxon>Heunggongvirae</taxon>
        <taxon>Uroviricota</taxon>
        <taxon>Caudoviricetes</taxon>
        <taxon>Chimalliviridae</taxon>
        <taxon>Phikzvirus</taxon>
        <taxon>Phikzvirus phiKZ</taxon>
    </lineage>
</organism>
<sequence>MKINELTNTDLLLENHTINKIDCLLGLLYKHNFDKEFTSKINFGILTQMTYQKDDVSFVVKPSFEEDFINITFSNDTSWNVNFALIDGKPKYIGYTDQEVTIEEPHSREYYTLTSESIRQLTIQVLINTWYQVNNIPSEVYEYQHHWKLDKNILNDDDIIRYYYRFILATYWGMPTPDRQATFEKWLENDIANGEGDDTTNSHLKWLFKQDHSNITETTNVRDEINACSIHHIYPSGNITCVLTDNKKPTRWREYVMHAFYKTIGYTWVNPIELYWHKGTSVEYVSLETVNANLLLAANIFTVYSNWNITENSHTSDNSVSIPAINLFCINSENSQYAVSFKNKNNNSYELFDSLSLSGNQIISYTETAIEKSNCSGPLKFVSDHVIKFICKELTTCR</sequence>
<proteinExistence type="predicted"/>
<evidence type="ECO:0000313" key="2">
    <source>
        <dbReference type="Proteomes" id="UP000224336"/>
    </source>
</evidence>